<keyword evidence="4" id="KW-1185">Reference proteome</keyword>
<dbReference type="SUPFAM" id="SSF109998">
    <property type="entry name" value="Triger factor/SurA peptide-binding domain-like"/>
    <property type="match status" value="1"/>
</dbReference>
<organism evidence="3 4">
    <name type="scientific">Clostridium pasteurianum BC1</name>
    <dbReference type="NCBI Taxonomy" id="86416"/>
    <lineage>
        <taxon>Bacteria</taxon>
        <taxon>Bacillati</taxon>
        <taxon>Bacillota</taxon>
        <taxon>Clostridia</taxon>
        <taxon>Eubacteriales</taxon>
        <taxon>Clostridiaceae</taxon>
        <taxon>Clostridium</taxon>
    </lineage>
</organism>
<keyword evidence="1 3" id="KW-0413">Isomerase</keyword>
<dbReference type="GO" id="GO:0003755">
    <property type="term" value="F:peptidyl-prolyl cis-trans isomerase activity"/>
    <property type="evidence" value="ECO:0007669"/>
    <property type="project" value="UniProtKB-KW"/>
</dbReference>
<evidence type="ECO:0000313" key="3">
    <source>
        <dbReference type="EMBL" id="AGK95245.1"/>
    </source>
</evidence>
<gene>
    <name evidence="3" type="ORF">Clopa_0169</name>
</gene>
<keyword evidence="1" id="KW-0697">Rotamase</keyword>
<dbReference type="InterPro" id="IPR023058">
    <property type="entry name" value="PPIase_PpiC_CS"/>
</dbReference>
<proteinExistence type="predicted"/>
<dbReference type="STRING" id="86416.Clopa_0169"/>
<dbReference type="Proteomes" id="UP000013523">
    <property type="component" value="Chromosome"/>
</dbReference>
<dbReference type="PANTHER" id="PTHR47245">
    <property type="entry name" value="PEPTIDYLPROLYL ISOMERASE"/>
    <property type="match status" value="1"/>
</dbReference>
<dbReference type="Gene3D" id="3.10.50.40">
    <property type="match status" value="1"/>
</dbReference>
<accession>R4K6G6</accession>
<dbReference type="PROSITE" id="PS50198">
    <property type="entry name" value="PPIC_PPIASE_2"/>
    <property type="match status" value="1"/>
</dbReference>
<dbReference type="AlphaFoldDB" id="R4K6G6"/>
<dbReference type="PROSITE" id="PS01096">
    <property type="entry name" value="PPIC_PPIASE_1"/>
    <property type="match status" value="1"/>
</dbReference>
<reference evidence="3 4" key="1">
    <citation type="submission" date="2012-01" db="EMBL/GenBank/DDBJ databases">
        <title>Complete sequence of chromosome of Clostridium pasteurianum BC1.</title>
        <authorList>
            <consortium name="US DOE Joint Genome Institute"/>
            <person name="Lucas S."/>
            <person name="Han J."/>
            <person name="Lapidus A."/>
            <person name="Cheng J.-F."/>
            <person name="Goodwin L."/>
            <person name="Pitluck S."/>
            <person name="Peters L."/>
            <person name="Mikhailova N."/>
            <person name="Teshima H."/>
            <person name="Detter J.C."/>
            <person name="Han C."/>
            <person name="Tapia R."/>
            <person name="Land M."/>
            <person name="Hauser L."/>
            <person name="Kyrpides N."/>
            <person name="Ivanova N."/>
            <person name="Pagani I."/>
            <person name="Dunn J."/>
            <person name="Taghavi S."/>
            <person name="Francis A."/>
            <person name="van der Lelie D."/>
            <person name="Woyke T."/>
        </authorList>
    </citation>
    <scope>NUCLEOTIDE SEQUENCE [LARGE SCALE GENOMIC DNA]</scope>
    <source>
        <strain evidence="3 4">BC1</strain>
    </source>
</reference>
<evidence type="ECO:0000259" key="2">
    <source>
        <dbReference type="PROSITE" id="PS50198"/>
    </source>
</evidence>
<dbReference type="OrthoDB" id="14196at2"/>
<dbReference type="Pfam" id="PF13616">
    <property type="entry name" value="Rotamase_3"/>
    <property type="match status" value="1"/>
</dbReference>
<dbReference type="KEGG" id="cpas:Clopa_0169"/>
<evidence type="ECO:0000256" key="1">
    <source>
        <dbReference type="PROSITE-ProRule" id="PRU00278"/>
    </source>
</evidence>
<sequence>MENKILASVNGKEITENDIDQVILSFPQDKRHQLLTEKGKKRLLDQLVSFELIYNDAKDKGLENDDEYKSQLETMKKEILTQIGMKRALSGVAVVTEQEAKDYYELNKDKFKTAATATAKHILLDTEEDALKVSGEIKAGKSFEDAAREYSTCPSKEEGGNLGTFTKGQMVVEFEEASFTQEIGIVGDPVKTQYGYHIIKVENRTEDIPKTFEEVKENIINGLTKERQNMKYTKYMEELKEKYPVEIK</sequence>
<dbReference type="PATRIC" id="fig|86416.3.peg.145"/>
<dbReference type="eggNOG" id="COG0760">
    <property type="taxonomic scope" value="Bacteria"/>
</dbReference>
<dbReference type="InterPro" id="IPR000297">
    <property type="entry name" value="PPIase_PpiC"/>
</dbReference>
<dbReference type="EMBL" id="CP003261">
    <property type="protein sequence ID" value="AGK95245.1"/>
    <property type="molecule type" value="Genomic_DNA"/>
</dbReference>
<feature type="domain" description="PpiC" evidence="2">
    <location>
        <begin position="114"/>
        <end position="203"/>
    </location>
</feature>
<dbReference type="RefSeq" id="WP_015613572.1">
    <property type="nucleotide sequence ID" value="NC_021182.1"/>
</dbReference>
<dbReference type="InterPro" id="IPR050245">
    <property type="entry name" value="PrsA_foldase"/>
</dbReference>
<evidence type="ECO:0000313" key="4">
    <source>
        <dbReference type="Proteomes" id="UP000013523"/>
    </source>
</evidence>
<dbReference type="PANTHER" id="PTHR47245:SF2">
    <property type="entry name" value="PEPTIDYL-PROLYL CIS-TRANS ISOMERASE HP_0175-RELATED"/>
    <property type="match status" value="1"/>
</dbReference>
<dbReference type="InterPro" id="IPR027304">
    <property type="entry name" value="Trigger_fact/SurA_dom_sf"/>
</dbReference>
<dbReference type="Gene3D" id="1.10.8.1040">
    <property type="match status" value="1"/>
</dbReference>
<dbReference type="HOGENOM" id="CLU_034646_1_2_9"/>
<name>R4K6G6_CLOPA</name>
<dbReference type="InterPro" id="IPR046357">
    <property type="entry name" value="PPIase_dom_sf"/>
</dbReference>
<protein>
    <submittedName>
        <fullName evidence="3">Parvulin-like peptidyl-prolyl isomerase</fullName>
    </submittedName>
</protein>
<dbReference type="SUPFAM" id="SSF54534">
    <property type="entry name" value="FKBP-like"/>
    <property type="match status" value="1"/>
</dbReference>